<keyword evidence="9" id="KW-0472">Membrane</keyword>
<protein>
    <submittedName>
        <fullName evidence="10">Cytochrome p450</fullName>
    </submittedName>
</protein>
<dbReference type="GO" id="GO:0016705">
    <property type="term" value="F:oxidoreductase activity, acting on paired donors, with incorporation or reduction of molecular oxygen"/>
    <property type="evidence" value="ECO:0007669"/>
    <property type="project" value="InterPro"/>
</dbReference>
<name>A0A8H6KH74_9PEZI</name>
<keyword evidence="6 8" id="KW-0408">Iron</keyword>
<dbReference type="AlphaFoldDB" id="A0A8H6KH74"/>
<evidence type="ECO:0000256" key="5">
    <source>
        <dbReference type="ARBA" id="ARBA00023002"/>
    </source>
</evidence>
<dbReference type="InterPro" id="IPR036396">
    <property type="entry name" value="Cyt_P450_sf"/>
</dbReference>
<dbReference type="CDD" id="cd11060">
    <property type="entry name" value="CYP57A1-like"/>
    <property type="match status" value="1"/>
</dbReference>
<reference evidence="10" key="1">
    <citation type="journal article" date="2020" name="Phytopathology">
        <title>Genome Sequence Resources of Colletotrichum truncatum, C. plurivorum, C. musicola, and C. sojae: Four Species Pathogenic to Soybean (Glycine max).</title>
        <authorList>
            <person name="Rogerio F."/>
            <person name="Boufleur T.R."/>
            <person name="Ciampi-Guillardi M."/>
            <person name="Sukno S.A."/>
            <person name="Thon M.R."/>
            <person name="Massola Junior N.S."/>
            <person name="Baroncelli R."/>
        </authorList>
    </citation>
    <scope>NUCLEOTIDE SEQUENCE</scope>
    <source>
        <strain evidence="10">LFN00145</strain>
    </source>
</reference>
<evidence type="ECO:0000313" key="10">
    <source>
        <dbReference type="EMBL" id="KAF6831178.1"/>
    </source>
</evidence>
<keyword evidence="9" id="KW-0812">Transmembrane</keyword>
<organism evidence="10 11">
    <name type="scientific">Colletotrichum plurivorum</name>
    <dbReference type="NCBI Taxonomy" id="2175906"/>
    <lineage>
        <taxon>Eukaryota</taxon>
        <taxon>Fungi</taxon>
        <taxon>Dikarya</taxon>
        <taxon>Ascomycota</taxon>
        <taxon>Pezizomycotina</taxon>
        <taxon>Sordariomycetes</taxon>
        <taxon>Hypocreomycetidae</taxon>
        <taxon>Glomerellales</taxon>
        <taxon>Glomerellaceae</taxon>
        <taxon>Colletotrichum</taxon>
        <taxon>Colletotrichum orchidearum species complex</taxon>
    </lineage>
</organism>
<dbReference type="PANTHER" id="PTHR24305">
    <property type="entry name" value="CYTOCHROME P450"/>
    <property type="match status" value="1"/>
</dbReference>
<evidence type="ECO:0000256" key="9">
    <source>
        <dbReference type="SAM" id="Phobius"/>
    </source>
</evidence>
<dbReference type="GO" id="GO:0020037">
    <property type="term" value="F:heme binding"/>
    <property type="evidence" value="ECO:0007669"/>
    <property type="project" value="InterPro"/>
</dbReference>
<feature type="transmembrane region" description="Helical" evidence="9">
    <location>
        <begin position="20"/>
        <end position="38"/>
    </location>
</feature>
<evidence type="ECO:0000256" key="3">
    <source>
        <dbReference type="ARBA" id="ARBA00022617"/>
    </source>
</evidence>
<sequence>MTFHDGTWAWALGSISSLSFSGITIALAIGLLFSWYFASWHRLRHVPGPFLNSISLLPMNIMTMGGKLSFRLKELGDKYGPLVRVGPNEVLFGDAESYRAISAVRSDFRKGPWYELSKVVPDTDSLFSMRDDEARKELKAKLSPGYAGRDNGGFEPGINRIVQQFVHLVESKYVSTADDFRPMEFAHKSQYFALDVVGQLSFGEALGFVARDEDLWGYVKTNDETFPIFAVMLNTPYVGRILQHWPLSKLLPFSNEKYGFGKLMHVAKGIVDKKLASGAKPDGTMIYHHLRNGLTYKELLAEIFLELCSRTTLISRSSIAGSDSTATAIRMTTLCLLNTPASLNTLRREIDDGVREGRISSPISDSEAREMPFLQAVIKEGIRMYPPQTALNYKQVASGGAEVCGHFLPEGTQLGVNIHRLMRSKDTFGIDADVFRPERWIEAAAADEERFREMGAVVELDFGHGRFQCLGKVIAFMELNKIFVELLRRFDFAVVTPQEPLKLWDAGFWVTDDFYLRVSRRSDLEA</sequence>
<comment type="caution">
    <text evidence="10">The sequence shown here is derived from an EMBL/GenBank/DDBJ whole genome shotgun (WGS) entry which is preliminary data.</text>
</comment>
<keyword evidence="4 8" id="KW-0479">Metal-binding</keyword>
<gene>
    <name evidence="10" type="ORF">CPLU01_06876</name>
</gene>
<evidence type="ECO:0000256" key="7">
    <source>
        <dbReference type="ARBA" id="ARBA00023033"/>
    </source>
</evidence>
<dbReference type="PRINTS" id="PR00385">
    <property type="entry name" value="P450"/>
</dbReference>
<evidence type="ECO:0000256" key="1">
    <source>
        <dbReference type="ARBA" id="ARBA00001971"/>
    </source>
</evidence>
<comment type="cofactor">
    <cofactor evidence="1 8">
        <name>heme</name>
        <dbReference type="ChEBI" id="CHEBI:30413"/>
    </cofactor>
</comment>
<feature type="binding site" description="axial binding residue" evidence="8">
    <location>
        <position position="469"/>
    </location>
    <ligand>
        <name>heme</name>
        <dbReference type="ChEBI" id="CHEBI:30413"/>
    </ligand>
    <ligandPart>
        <name>Fe</name>
        <dbReference type="ChEBI" id="CHEBI:18248"/>
    </ligandPart>
</feature>
<dbReference type="Gene3D" id="1.10.630.10">
    <property type="entry name" value="Cytochrome P450"/>
    <property type="match status" value="1"/>
</dbReference>
<comment type="similarity">
    <text evidence="2">Belongs to the cytochrome P450 family.</text>
</comment>
<evidence type="ECO:0000256" key="6">
    <source>
        <dbReference type="ARBA" id="ARBA00023004"/>
    </source>
</evidence>
<proteinExistence type="inferred from homology"/>
<dbReference type="PANTHER" id="PTHR24305:SF77">
    <property type="entry name" value="CYTOCHROME P450 MONOOXYGENASE"/>
    <property type="match status" value="1"/>
</dbReference>
<evidence type="ECO:0000313" key="11">
    <source>
        <dbReference type="Proteomes" id="UP000654918"/>
    </source>
</evidence>
<keyword evidence="7" id="KW-0503">Monooxygenase</keyword>
<feature type="transmembrane region" description="Helical" evidence="9">
    <location>
        <begin position="50"/>
        <end position="70"/>
    </location>
</feature>
<evidence type="ECO:0000256" key="8">
    <source>
        <dbReference type="PIRSR" id="PIRSR602403-1"/>
    </source>
</evidence>
<dbReference type="InterPro" id="IPR001128">
    <property type="entry name" value="Cyt_P450"/>
</dbReference>
<dbReference type="PRINTS" id="PR00465">
    <property type="entry name" value="EP450IV"/>
</dbReference>
<dbReference type="Proteomes" id="UP000654918">
    <property type="component" value="Unassembled WGS sequence"/>
</dbReference>
<dbReference type="SUPFAM" id="SSF48264">
    <property type="entry name" value="Cytochrome P450"/>
    <property type="match status" value="1"/>
</dbReference>
<dbReference type="InterPro" id="IPR002403">
    <property type="entry name" value="Cyt_P450_E_grp-IV"/>
</dbReference>
<keyword evidence="3 8" id="KW-0349">Heme</keyword>
<dbReference type="GO" id="GO:0005506">
    <property type="term" value="F:iron ion binding"/>
    <property type="evidence" value="ECO:0007669"/>
    <property type="project" value="InterPro"/>
</dbReference>
<evidence type="ECO:0000256" key="4">
    <source>
        <dbReference type="ARBA" id="ARBA00022723"/>
    </source>
</evidence>
<dbReference type="EMBL" id="WIGO01000084">
    <property type="protein sequence ID" value="KAF6831178.1"/>
    <property type="molecule type" value="Genomic_DNA"/>
</dbReference>
<keyword evidence="11" id="KW-1185">Reference proteome</keyword>
<dbReference type="GO" id="GO:0004497">
    <property type="term" value="F:monooxygenase activity"/>
    <property type="evidence" value="ECO:0007669"/>
    <property type="project" value="UniProtKB-KW"/>
</dbReference>
<dbReference type="Pfam" id="PF00067">
    <property type="entry name" value="p450"/>
    <property type="match status" value="1"/>
</dbReference>
<keyword evidence="9" id="KW-1133">Transmembrane helix</keyword>
<evidence type="ECO:0000256" key="2">
    <source>
        <dbReference type="ARBA" id="ARBA00010617"/>
    </source>
</evidence>
<accession>A0A8H6KH74</accession>
<keyword evidence="5" id="KW-0560">Oxidoreductase</keyword>
<dbReference type="InterPro" id="IPR050121">
    <property type="entry name" value="Cytochrome_P450_monoxygenase"/>
</dbReference>